<reference evidence="8" key="1">
    <citation type="submission" date="2023-02" db="EMBL/GenBank/DDBJ databases">
        <title>Identification and recombinant expression of a fungal hydrolase from Papiliotrema laurentii that hydrolyzes apple cutin and clears colloidal polyester polyurethane.</title>
        <authorList>
            <consortium name="DOE Joint Genome Institute"/>
            <person name="Roman V.A."/>
            <person name="Bojanowski C."/>
            <person name="Crable B.R."/>
            <person name="Wagner D.N."/>
            <person name="Hung C.S."/>
            <person name="Nadeau L.J."/>
            <person name="Schratz L."/>
            <person name="Haridas S."/>
            <person name="Pangilinan J."/>
            <person name="Lipzen A."/>
            <person name="Na H."/>
            <person name="Yan M."/>
            <person name="Ng V."/>
            <person name="Grigoriev I.V."/>
            <person name="Spatafora J.W."/>
            <person name="Barlow D."/>
            <person name="Biffinger J."/>
            <person name="Kelley-Loughnane N."/>
            <person name="Varaljay V.A."/>
            <person name="Crookes-Goodson W.J."/>
        </authorList>
    </citation>
    <scope>NUCLEOTIDE SEQUENCE</scope>
    <source>
        <strain evidence="8">5307AH</strain>
    </source>
</reference>
<dbReference type="InterPro" id="IPR011701">
    <property type="entry name" value="MFS"/>
</dbReference>
<feature type="transmembrane region" description="Helical" evidence="6">
    <location>
        <begin position="182"/>
        <end position="203"/>
    </location>
</feature>
<dbReference type="EMBL" id="JAODAN010000003">
    <property type="protein sequence ID" value="KAK1925249.1"/>
    <property type="molecule type" value="Genomic_DNA"/>
</dbReference>
<name>A0AAD9FS85_PAPLA</name>
<keyword evidence="5 6" id="KW-0472">Membrane</keyword>
<protein>
    <submittedName>
        <fullName evidence="8">Phthalate transporter</fullName>
    </submittedName>
</protein>
<dbReference type="PROSITE" id="PS50850">
    <property type="entry name" value="MFS"/>
    <property type="match status" value="1"/>
</dbReference>
<sequence>MSQFLQDDKQAHEHVEFDGEEPGHGVPKHPVVADEEYIPDTPEERALVRKIDRHLLPMLWIMYVFNYIDRTNIGNAKVGGMQKDLHLSSSDYSLILSIFFVSYLLFEVPSNMILTRSKPAIFLPTIMFVWGAVSIGVKGIDSLGGMVAFRVALGMIEAGYFPGVMLLMSCWYKPAELSKRIALFYTASLVSGAFGGLLAGAIIEGMDEVAGVRGWKWLFIIEGLATCVVAAAAFFVLPNYPTTTRWLSDKEKTLAVNRLQQQHETESHMSHRRAFIEAIKDPRTWTFMLAYNLLNSVGTISYFFPTLMTALGYKGRAAQFMTVPIYCVALVIALAVGWSADKTRKKAYHVIGGCTLGVVSFIICVTVQKPEVKYAFICFGGAGVWSALPVFLSWMVTMFDGREKRAICIALINGVGNLASIYGSFFWPAGDAPKYTKGFAITTSLMGAAALVMIFNKWRFGDKGFRGNTNDH</sequence>
<feature type="transmembrane region" description="Helical" evidence="6">
    <location>
        <begin position="406"/>
        <end position="427"/>
    </location>
</feature>
<evidence type="ECO:0000259" key="7">
    <source>
        <dbReference type="PROSITE" id="PS50850"/>
    </source>
</evidence>
<feature type="transmembrane region" description="Helical" evidence="6">
    <location>
        <begin position="92"/>
        <end position="108"/>
    </location>
</feature>
<proteinExistence type="predicted"/>
<dbReference type="InterPro" id="IPR036259">
    <property type="entry name" value="MFS_trans_sf"/>
</dbReference>
<feature type="transmembrane region" description="Helical" evidence="6">
    <location>
        <begin position="289"/>
        <end position="311"/>
    </location>
</feature>
<dbReference type="InterPro" id="IPR020846">
    <property type="entry name" value="MFS_dom"/>
</dbReference>
<evidence type="ECO:0000256" key="6">
    <source>
        <dbReference type="SAM" id="Phobius"/>
    </source>
</evidence>
<dbReference type="Gene3D" id="1.20.1250.20">
    <property type="entry name" value="MFS general substrate transporter like domains"/>
    <property type="match status" value="2"/>
</dbReference>
<feature type="transmembrane region" description="Helical" evidence="6">
    <location>
        <begin position="317"/>
        <end position="340"/>
    </location>
</feature>
<keyword evidence="4 6" id="KW-1133">Transmembrane helix</keyword>
<feature type="transmembrane region" description="Helical" evidence="6">
    <location>
        <begin position="146"/>
        <end position="170"/>
    </location>
</feature>
<evidence type="ECO:0000313" key="9">
    <source>
        <dbReference type="Proteomes" id="UP001182556"/>
    </source>
</evidence>
<feature type="transmembrane region" description="Helical" evidence="6">
    <location>
        <begin position="215"/>
        <end position="237"/>
    </location>
</feature>
<evidence type="ECO:0000313" key="8">
    <source>
        <dbReference type="EMBL" id="KAK1925249.1"/>
    </source>
</evidence>
<evidence type="ECO:0000256" key="3">
    <source>
        <dbReference type="ARBA" id="ARBA00022692"/>
    </source>
</evidence>
<feature type="transmembrane region" description="Helical" evidence="6">
    <location>
        <begin position="439"/>
        <end position="456"/>
    </location>
</feature>
<keyword evidence="2" id="KW-0813">Transport</keyword>
<organism evidence="8 9">
    <name type="scientific">Papiliotrema laurentii</name>
    <name type="common">Cryptococcus laurentii</name>
    <dbReference type="NCBI Taxonomy" id="5418"/>
    <lineage>
        <taxon>Eukaryota</taxon>
        <taxon>Fungi</taxon>
        <taxon>Dikarya</taxon>
        <taxon>Basidiomycota</taxon>
        <taxon>Agaricomycotina</taxon>
        <taxon>Tremellomycetes</taxon>
        <taxon>Tremellales</taxon>
        <taxon>Rhynchogastremaceae</taxon>
        <taxon>Papiliotrema</taxon>
    </lineage>
</organism>
<dbReference type="SUPFAM" id="SSF103473">
    <property type="entry name" value="MFS general substrate transporter"/>
    <property type="match status" value="1"/>
</dbReference>
<evidence type="ECO:0000256" key="1">
    <source>
        <dbReference type="ARBA" id="ARBA00004141"/>
    </source>
</evidence>
<dbReference type="FunFam" id="1.20.1250.20:FF:000394">
    <property type="entry name" value="MFS general substrate transporter"/>
    <property type="match status" value="1"/>
</dbReference>
<evidence type="ECO:0000256" key="4">
    <source>
        <dbReference type="ARBA" id="ARBA00022989"/>
    </source>
</evidence>
<dbReference type="PANTHER" id="PTHR43791:SF38">
    <property type="entry name" value="MAJOR FACILITATOR SUPERFAMILY (MFS) PROFILE DOMAIN-CONTAINING PROTEIN"/>
    <property type="match status" value="1"/>
</dbReference>
<dbReference type="PANTHER" id="PTHR43791">
    <property type="entry name" value="PERMEASE-RELATED"/>
    <property type="match status" value="1"/>
</dbReference>
<feature type="transmembrane region" description="Helical" evidence="6">
    <location>
        <begin position="120"/>
        <end position="140"/>
    </location>
</feature>
<keyword evidence="9" id="KW-1185">Reference proteome</keyword>
<comment type="caution">
    <text evidence="8">The sequence shown here is derived from an EMBL/GenBank/DDBJ whole genome shotgun (WGS) entry which is preliminary data.</text>
</comment>
<dbReference type="GO" id="GO:0022857">
    <property type="term" value="F:transmembrane transporter activity"/>
    <property type="evidence" value="ECO:0007669"/>
    <property type="project" value="InterPro"/>
</dbReference>
<feature type="transmembrane region" description="Helical" evidence="6">
    <location>
        <begin position="347"/>
        <end position="368"/>
    </location>
</feature>
<dbReference type="GO" id="GO:0016020">
    <property type="term" value="C:membrane"/>
    <property type="evidence" value="ECO:0007669"/>
    <property type="project" value="UniProtKB-SubCell"/>
</dbReference>
<dbReference type="Pfam" id="PF07690">
    <property type="entry name" value="MFS_1"/>
    <property type="match status" value="1"/>
</dbReference>
<feature type="transmembrane region" description="Helical" evidence="6">
    <location>
        <begin position="374"/>
        <end position="394"/>
    </location>
</feature>
<gene>
    <name evidence="8" type="ORF">DB88DRAFT_185631</name>
</gene>
<dbReference type="FunFam" id="1.20.1250.20:FF:000057">
    <property type="entry name" value="MFS general substrate transporter"/>
    <property type="match status" value="1"/>
</dbReference>
<comment type="subcellular location">
    <subcellularLocation>
        <location evidence="1">Membrane</location>
        <topology evidence="1">Multi-pass membrane protein</topology>
    </subcellularLocation>
</comment>
<accession>A0AAD9FS85</accession>
<feature type="domain" description="Major facilitator superfamily (MFS) profile" evidence="7">
    <location>
        <begin position="55"/>
        <end position="461"/>
    </location>
</feature>
<evidence type="ECO:0000256" key="5">
    <source>
        <dbReference type="ARBA" id="ARBA00023136"/>
    </source>
</evidence>
<dbReference type="AlphaFoldDB" id="A0AAD9FS85"/>
<evidence type="ECO:0000256" key="2">
    <source>
        <dbReference type="ARBA" id="ARBA00022448"/>
    </source>
</evidence>
<dbReference type="Proteomes" id="UP001182556">
    <property type="component" value="Unassembled WGS sequence"/>
</dbReference>
<keyword evidence="3 6" id="KW-0812">Transmembrane</keyword>